<dbReference type="Proteomes" id="UP000254807">
    <property type="component" value="Unassembled WGS sequence"/>
</dbReference>
<reference evidence="1 10" key="4">
    <citation type="submission" date="2020-06" db="EMBL/GenBank/DDBJ databases">
        <title>Crossreactivity between MHC class I-restricted antigens from cancer cells and an enterococcal bacteriophage.</title>
        <authorList>
            <person name="Fluckiger A."/>
            <person name="Daillere R."/>
            <person name="Sassi M."/>
            <person name="Cattoir V."/>
            <person name="Kroemer G."/>
            <person name="Zitvogel L."/>
        </authorList>
    </citation>
    <scope>NUCLEOTIDE SEQUENCE [LARGE SCALE GENOMIC DNA]</scope>
    <source>
        <strain evidence="1 10">EG4</strain>
    </source>
</reference>
<reference evidence="2 11" key="6">
    <citation type="submission" date="2023-06" db="EMBL/GenBank/DDBJ databases">
        <title>Acute promotion of culturable opportunistic pathogens and persistent increase of antibiotic resistance following antibiotic exposure in mouse gut microbiota.</title>
        <authorList>
            <person name="Li L."/>
            <person name="Wang B."/>
            <person name="Sun Y."/>
            <person name="Wang M."/>
            <person name="Xu H."/>
        </authorList>
    </citation>
    <scope>NUCLEOTIDE SEQUENCE [LARGE SCALE GENOMIC DNA]</scope>
    <source>
        <strain evidence="2 11">CRI2_2</strain>
    </source>
</reference>
<dbReference type="EMBL" id="UFYW01000001">
    <property type="protein sequence ID" value="STD84557.1"/>
    <property type="molecule type" value="Genomic_DNA"/>
</dbReference>
<evidence type="ECO:0000313" key="4">
    <source>
        <dbReference type="EMBL" id="MXS25452.1"/>
    </source>
</evidence>
<reference evidence="4 8" key="2">
    <citation type="submission" date="2019-04" db="EMBL/GenBank/DDBJ databases">
        <title>Step-wise assembly of the neonatal virome modulated by breast feeding.</title>
        <authorList>
            <person name="Liang G."/>
            <person name="Bushman F."/>
        </authorList>
    </citation>
    <scope>NUCLEOTIDE SEQUENCE [LARGE SCALE GENOMIC DNA]</scope>
    <source>
        <strain evidence="4 8">E3404</strain>
    </source>
</reference>
<evidence type="ECO:0000313" key="8">
    <source>
        <dbReference type="Proteomes" id="UP000439965"/>
    </source>
</evidence>
<dbReference type="AlphaFoldDB" id="A0A1L8U3S6"/>
<proteinExistence type="predicted"/>
<evidence type="ECO:0000313" key="5">
    <source>
        <dbReference type="EMBL" id="QOG28661.1"/>
    </source>
</evidence>
<reference evidence="3" key="5">
    <citation type="submission" date="2023-03" db="EMBL/GenBank/DDBJ databases">
        <authorList>
            <person name="Shen W."/>
            <person name="Cai J."/>
        </authorList>
    </citation>
    <scope>NUCLEOTIDE SEQUENCE</scope>
    <source>
        <strain evidence="3">K69-2</strain>
    </source>
</reference>
<dbReference type="GeneID" id="93223074"/>
<dbReference type="EMBL" id="JASUBT010000001">
    <property type="protein sequence ID" value="MDL4934532.1"/>
    <property type="molecule type" value="Genomic_DNA"/>
</dbReference>
<protein>
    <recommendedName>
        <fullName evidence="12">YolD-like protein</fullName>
    </recommendedName>
</protein>
<dbReference type="Proteomes" id="UP000439965">
    <property type="component" value="Unassembled WGS sequence"/>
</dbReference>
<dbReference type="EMBL" id="JARPZN010000003">
    <property type="protein sequence ID" value="MDT2689900.1"/>
    <property type="molecule type" value="Genomic_DNA"/>
</dbReference>
<reference evidence="6 7" key="1">
    <citation type="submission" date="2018-06" db="EMBL/GenBank/DDBJ databases">
        <authorList>
            <consortium name="Pathogen Informatics"/>
            <person name="Doyle S."/>
        </authorList>
    </citation>
    <scope>NUCLEOTIDE SEQUENCE [LARGE SCALE GENOMIC DNA]</scope>
    <source>
        <strain evidence="6 7">NCTC12360</strain>
    </source>
</reference>
<dbReference type="RefSeq" id="WP_005470095.1">
    <property type="nucleotide sequence ID" value="NZ_BTSN01000004.1"/>
</dbReference>
<evidence type="ECO:0000313" key="6">
    <source>
        <dbReference type="EMBL" id="STD84557.1"/>
    </source>
</evidence>
<dbReference type="Proteomes" id="UP001183682">
    <property type="component" value="Unassembled WGS sequence"/>
</dbReference>
<dbReference type="EMBL" id="WVTI01000003">
    <property type="protein sequence ID" value="MXS25452.1"/>
    <property type="molecule type" value="Genomic_DNA"/>
</dbReference>
<dbReference type="OrthoDB" id="2199781at2"/>
<evidence type="ECO:0000313" key="9">
    <source>
        <dbReference type="Proteomes" id="UP000516696"/>
    </source>
</evidence>
<reference evidence="5 9" key="3">
    <citation type="submission" date="2020-03" db="EMBL/GenBank/DDBJ databases">
        <title>Characterization of ganglioside-mimicking enterococci.</title>
        <authorList>
            <person name="Patry R.T."/>
            <person name="Nothaft H."/>
            <person name="Bridger R."/>
            <person name="Shajahan A."/>
            <person name="Huynh S."/>
            <person name="Sanchez S."/>
            <person name="Azadi P."/>
            <person name="Cooper K."/>
            <person name="Miller W.G."/>
            <person name="Parker C.T."/>
            <person name="Wells L."/>
            <person name="Szymanski C.M."/>
        </authorList>
    </citation>
    <scope>NUCLEOTIDE SEQUENCE [LARGE SCALE GENOMIC DNA]</scope>
    <source>
        <strain evidence="5 9">EGM181</strain>
    </source>
</reference>
<evidence type="ECO:0000313" key="1">
    <source>
        <dbReference type="EMBL" id="MBA0972653.1"/>
    </source>
</evidence>
<name>A0A1L8U3S6_ENTGA</name>
<gene>
    <name evidence="5" type="ORF">EGM181_15995</name>
    <name evidence="4" type="ORF">GTI89_05100</name>
    <name evidence="1" type="ORF">HWH42_08640</name>
    <name evidence="6" type="ORF">NCTC12360_03098</name>
    <name evidence="3" type="ORF">P7E30_06750</name>
    <name evidence="2" type="ORF">QRX88_02225</name>
</gene>
<sequence length="120" mass="13505">MEKKSSPIRQLGKLIVMTSTTLLDTFFSDNADKKNQTEKINEIRQILQKAASDKHLVVLQVKTEKVGSFETVTGWIVGKTVAKEQVVLKLQSDRQQIRMIPLASVLKVSTLKVKATRPEK</sequence>
<keyword evidence="7" id="KW-1185">Reference proteome</keyword>
<evidence type="ECO:0000313" key="3">
    <source>
        <dbReference type="EMBL" id="MDT2689900.1"/>
    </source>
</evidence>
<accession>A0A1L8U3S6</accession>
<evidence type="ECO:0000313" key="11">
    <source>
        <dbReference type="Proteomes" id="UP001241571"/>
    </source>
</evidence>
<evidence type="ECO:0000313" key="7">
    <source>
        <dbReference type="Proteomes" id="UP000254807"/>
    </source>
</evidence>
<evidence type="ECO:0008006" key="12">
    <source>
        <dbReference type="Google" id="ProtNLM"/>
    </source>
</evidence>
<evidence type="ECO:0000313" key="10">
    <source>
        <dbReference type="Proteomes" id="UP000571857"/>
    </source>
</evidence>
<dbReference type="Proteomes" id="UP000516696">
    <property type="component" value="Chromosome"/>
</dbReference>
<dbReference type="Proteomes" id="UP001241571">
    <property type="component" value="Unassembled WGS sequence"/>
</dbReference>
<organism evidence="1 10">
    <name type="scientific">Enterococcus gallinarum</name>
    <dbReference type="NCBI Taxonomy" id="1353"/>
    <lineage>
        <taxon>Bacteria</taxon>
        <taxon>Bacillati</taxon>
        <taxon>Bacillota</taxon>
        <taxon>Bacilli</taxon>
        <taxon>Lactobacillales</taxon>
        <taxon>Enterococcaceae</taxon>
        <taxon>Enterococcus</taxon>
    </lineage>
</organism>
<dbReference type="Proteomes" id="UP000571857">
    <property type="component" value="Unassembled WGS sequence"/>
</dbReference>
<dbReference type="EMBL" id="CP050485">
    <property type="protein sequence ID" value="QOG28661.1"/>
    <property type="molecule type" value="Genomic_DNA"/>
</dbReference>
<evidence type="ECO:0000313" key="2">
    <source>
        <dbReference type="EMBL" id="MDL4934532.1"/>
    </source>
</evidence>
<dbReference type="EMBL" id="JABXJK010000039">
    <property type="protein sequence ID" value="MBA0972653.1"/>
    <property type="molecule type" value="Genomic_DNA"/>
</dbReference>